<protein>
    <submittedName>
        <fullName evidence="2">Unannotated protein</fullName>
    </submittedName>
</protein>
<keyword evidence="1" id="KW-0812">Transmembrane</keyword>
<dbReference type="AlphaFoldDB" id="A0A6J6I9V7"/>
<reference evidence="2" key="1">
    <citation type="submission" date="2020-05" db="EMBL/GenBank/DDBJ databases">
        <authorList>
            <person name="Chiriac C."/>
            <person name="Salcher M."/>
            <person name="Ghai R."/>
            <person name="Kavagutti S V."/>
        </authorList>
    </citation>
    <scope>NUCLEOTIDE SEQUENCE</scope>
</reference>
<proteinExistence type="predicted"/>
<feature type="transmembrane region" description="Helical" evidence="1">
    <location>
        <begin position="45"/>
        <end position="66"/>
    </location>
</feature>
<accession>A0A6J6I9V7</accession>
<evidence type="ECO:0000313" key="2">
    <source>
        <dbReference type="EMBL" id="CAB4617528.1"/>
    </source>
</evidence>
<name>A0A6J6I9V7_9ZZZZ</name>
<dbReference type="EMBL" id="CAEZUX010000088">
    <property type="protein sequence ID" value="CAB4617528.1"/>
    <property type="molecule type" value="Genomic_DNA"/>
</dbReference>
<keyword evidence="1" id="KW-1133">Transmembrane helix</keyword>
<organism evidence="2">
    <name type="scientific">freshwater metagenome</name>
    <dbReference type="NCBI Taxonomy" id="449393"/>
    <lineage>
        <taxon>unclassified sequences</taxon>
        <taxon>metagenomes</taxon>
        <taxon>ecological metagenomes</taxon>
    </lineage>
</organism>
<gene>
    <name evidence="2" type="ORF">UFOPK1874_00811</name>
</gene>
<evidence type="ECO:0000256" key="1">
    <source>
        <dbReference type="SAM" id="Phobius"/>
    </source>
</evidence>
<keyword evidence="1" id="KW-0472">Membrane</keyword>
<sequence length="76" mass="8269">MRLFGEGFLQRVERAGADVAVHHAESAESESSCSYLRSMAMSMRVSVVGVPFLMMAIVVCMCMMCVGERLGVLGSY</sequence>